<sequence length="55" mass="6072">MTLMKEISLAETMPANRPSYDARSMTGSDGLAQIVLDEKVYTLRITKAGKLILTK</sequence>
<reference evidence="1 2" key="1">
    <citation type="submission" date="2016-10" db="EMBL/GenBank/DDBJ databases">
        <authorList>
            <person name="de Groot N.N."/>
        </authorList>
    </citation>
    <scope>NUCLEOTIDE SEQUENCE [LARGE SCALE GENOMIC DNA]</scope>
    <source>
        <strain evidence="1 2">DSM 25294</strain>
    </source>
</reference>
<proteinExistence type="predicted"/>
<protein>
    <submittedName>
        <fullName evidence="1">Hemin uptake protein HemP</fullName>
    </submittedName>
</protein>
<evidence type="ECO:0000313" key="1">
    <source>
        <dbReference type="EMBL" id="SDI49247.1"/>
    </source>
</evidence>
<accession>A0A1G8L0Y4</accession>
<dbReference type="Pfam" id="PF10636">
    <property type="entry name" value="hemP"/>
    <property type="match status" value="1"/>
</dbReference>
<dbReference type="Proteomes" id="UP000199382">
    <property type="component" value="Unassembled WGS sequence"/>
</dbReference>
<dbReference type="InterPro" id="IPR019600">
    <property type="entry name" value="Hemin_uptake_protein_HemP"/>
</dbReference>
<organism evidence="1 2">
    <name type="scientific">Aliiruegeria lutimaris</name>
    <dbReference type="NCBI Taxonomy" id="571298"/>
    <lineage>
        <taxon>Bacteria</taxon>
        <taxon>Pseudomonadati</taxon>
        <taxon>Pseudomonadota</taxon>
        <taxon>Alphaproteobacteria</taxon>
        <taxon>Rhodobacterales</taxon>
        <taxon>Roseobacteraceae</taxon>
        <taxon>Aliiruegeria</taxon>
    </lineage>
</organism>
<dbReference type="EMBL" id="FNEK01000003">
    <property type="protein sequence ID" value="SDI49247.1"/>
    <property type="molecule type" value="Genomic_DNA"/>
</dbReference>
<dbReference type="AlphaFoldDB" id="A0A1G8L0Y4"/>
<evidence type="ECO:0000313" key="2">
    <source>
        <dbReference type="Proteomes" id="UP000199382"/>
    </source>
</evidence>
<name>A0A1G8L0Y4_9RHOB</name>
<keyword evidence="2" id="KW-1185">Reference proteome</keyword>
<dbReference type="STRING" id="571298.SAMN04488026_1003146"/>
<dbReference type="Gene3D" id="2.10.70.10">
    <property type="entry name" value="Complement Module, domain 1"/>
    <property type="match status" value="1"/>
</dbReference>
<gene>
    <name evidence="1" type="ORF">SAMN04488026_1003146</name>
</gene>